<keyword evidence="3" id="KW-1185">Reference proteome</keyword>
<dbReference type="Proteomes" id="UP000054826">
    <property type="component" value="Unassembled WGS sequence"/>
</dbReference>
<evidence type="ECO:0000313" key="2">
    <source>
        <dbReference type="EMBL" id="KRZ43284.1"/>
    </source>
</evidence>
<dbReference type="EMBL" id="JYDV01000010">
    <property type="protein sequence ID" value="KRZ43284.1"/>
    <property type="molecule type" value="Genomic_DNA"/>
</dbReference>
<reference evidence="3 4" key="1">
    <citation type="submission" date="2015-01" db="EMBL/GenBank/DDBJ databases">
        <title>Evolution of Trichinella species and genotypes.</title>
        <authorList>
            <person name="Korhonen P.K."/>
            <person name="Edoardo P."/>
            <person name="Giuseppe L.R."/>
            <person name="Gasser R.B."/>
        </authorList>
    </citation>
    <scope>NUCLEOTIDE SEQUENCE [LARGE SCALE GENOMIC DNA]</scope>
    <source>
        <strain evidence="2">ISS176</strain>
        <strain evidence="1">ISS588</strain>
    </source>
</reference>
<evidence type="ECO:0000313" key="4">
    <source>
        <dbReference type="Proteomes" id="UP000054826"/>
    </source>
</evidence>
<accession>A0A0V1K7U0</accession>
<sequence>MQMLCMDFGKDKQTSKEPLDTRVVMKMVDFISANSAVQAHLCLLVKLADIGMRAIGTVGQSRAAGAITLMSVRYCPFEKHQESTAKVYVAKWLDNSVIASNRHVHNQLHKLLDRSPKKRHKSGRPHLLIQHWSFGLRPLPLIFWIMVLCLLQGDKKKEHKPDFLQNYVLQVKATRPTFSGINRTLGIAA</sequence>
<dbReference type="AlphaFoldDB" id="A0A0V1K7U0"/>
<proteinExistence type="predicted"/>
<evidence type="ECO:0000313" key="3">
    <source>
        <dbReference type="Proteomes" id="UP000054805"/>
    </source>
</evidence>
<organism evidence="2 4">
    <name type="scientific">Trichinella pseudospiralis</name>
    <name type="common">Parasitic roundworm</name>
    <dbReference type="NCBI Taxonomy" id="6337"/>
    <lineage>
        <taxon>Eukaryota</taxon>
        <taxon>Metazoa</taxon>
        <taxon>Ecdysozoa</taxon>
        <taxon>Nematoda</taxon>
        <taxon>Enoplea</taxon>
        <taxon>Dorylaimia</taxon>
        <taxon>Trichinellida</taxon>
        <taxon>Trichinellidae</taxon>
        <taxon>Trichinella</taxon>
    </lineage>
</organism>
<comment type="caution">
    <text evidence="2">The sequence shown here is derived from an EMBL/GenBank/DDBJ whole genome shotgun (WGS) entry which is preliminary data.</text>
</comment>
<protein>
    <submittedName>
        <fullName evidence="2">Uncharacterized protein</fullName>
    </submittedName>
</protein>
<dbReference type="EMBL" id="JYDS01000058">
    <property type="protein sequence ID" value="KRZ28410.1"/>
    <property type="molecule type" value="Genomic_DNA"/>
</dbReference>
<evidence type="ECO:0000313" key="1">
    <source>
        <dbReference type="EMBL" id="KRZ28410.1"/>
    </source>
</evidence>
<name>A0A0V1K7U0_TRIPS</name>
<dbReference type="Proteomes" id="UP000054805">
    <property type="component" value="Unassembled WGS sequence"/>
</dbReference>
<gene>
    <name evidence="1" type="ORF">T4B_13894</name>
    <name evidence="2" type="ORF">T4C_1368</name>
</gene>